<comment type="caution">
    <text evidence="2">The sequence shown here is derived from an EMBL/GenBank/DDBJ whole genome shotgun (WGS) entry which is preliminary data.</text>
</comment>
<dbReference type="PANTHER" id="PTHR30244">
    <property type="entry name" value="TRANSAMINASE"/>
    <property type="match status" value="1"/>
</dbReference>
<dbReference type="GO" id="GO:0008483">
    <property type="term" value="F:transaminase activity"/>
    <property type="evidence" value="ECO:0007669"/>
    <property type="project" value="TreeGrafter"/>
</dbReference>
<name>A0A8J3K5Y6_9ACTN</name>
<dbReference type="InterPro" id="IPR000653">
    <property type="entry name" value="DegT/StrS_aminotransferase"/>
</dbReference>
<proteinExistence type="predicted"/>
<evidence type="ECO:0008006" key="4">
    <source>
        <dbReference type="Google" id="ProtNLM"/>
    </source>
</evidence>
<protein>
    <recommendedName>
        <fullName evidence="4">DegT/DnrJ/EryC1/StrS aminotransferase family protein</fullName>
    </recommendedName>
</protein>
<keyword evidence="3" id="KW-1185">Reference proteome</keyword>
<dbReference type="GO" id="GO:0030170">
    <property type="term" value="F:pyridoxal phosphate binding"/>
    <property type="evidence" value="ECO:0007669"/>
    <property type="project" value="TreeGrafter"/>
</dbReference>
<dbReference type="PANTHER" id="PTHR30244:SF34">
    <property type="entry name" value="DTDP-4-AMINO-4,6-DIDEOXYGALACTOSE TRANSAMINASE"/>
    <property type="match status" value="1"/>
</dbReference>
<dbReference type="EMBL" id="BONG01000107">
    <property type="protein sequence ID" value="GIF94619.1"/>
    <property type="molecule type" value="Genomic_DNA"/>
</dbReference>
<dbReference type="Pfam" id="PF01041">
    <property type="entry name" value="DegT_DnrJ_EryC1"/>
    <property type="match status" value="1"/>
</dbReference>
<reference evidence="2 3" key="1">
    <citation type="submission" date="2021-01" db="EMBL/GenBank/DDBJ databases">
        <title>Whole genome shotgun sequence of Catellatospora chokoriensis NBRC 107358.</title>
        <authorList>
            <person name="Komaki H."/>
            <person name="Tamura T."/>
        </authorList>
    </citation>
    <scope>NUCLEOTIDE SEQUENCE [LARGE SCALE GENOMIC DNA]</scope>
    <source>
        <strain evidence="2 3">NBRC 107358</strain>
    </source>
</reference>
<evidence type="ECO:0000313" key="3">
    <source>
        <dbReference type="Proteomes" id="UP000619293"/>
    </source>
</evidence>
<dbReference type="InterPro" id="IPR015421">
    <property type="entry name" value="PyrdxlP-dep_Trfase_major"/>
</dbReference>
<dbReference type="Gene3D" id="3.40.640.10">
    <property type="entry name" value="Type I PLP-dependent aspartate aminotransferase-like (Major domain)"/>
    <property type="match status" value="1"/>
</dbReference>
<dbReference type="InterPro" id="IPR015424">
    <property type="entry name" value="PyrdxlP-dep_Trfase"/>
</dbReference>
<organism evidence="2 3">
    <name type="scientific">Catellatospora chokoriensis</name>
    <dbReference type="NCBI Taxonomy" id="310353"/>
    <lineage>
        <taxon>Bacteria</taxon>
        <taxon>Bacillati</taxon>
        <taxon>Actinomycetota</taxon>
        <taxon>Actinomycetes</taxon>
        <taxon>Micromonosporales</taxon>
        <taxon>Micromonosporaceae</taxon>
        <taxon>Catellatospora</taxon>
    </lineage>
</organism>
<dbReference type="InterPro" id="IPR015422">
    <property type="entry name" value="PyrdxlP-dep_Trfase_small"/>
</dbReference>
<dbReference type="SUPFAM" id="SSF53383">
    <property type="entry name" value="PLP-dependent transferases"/>
    <property type="match status" value="1"/>
</dbReference>
<accession>A0A8J3K5Y6</accession>
<dbReference type="Proteomes" id="UP000619293">
    <property type="component" value="Unassembled WGS sequence"/>
</dbReference>
<comment type="cofactor">
    <cofactor evidence="1">
        <name>pyridoxal 5'-phosphate</name>
        <dbReference type="ChEBI" id="CHEBI:597326"/>
    </cofactor>
</comment>
<dbReference type="GO" id="GO:0000271">
    <property type="term" value="P:polysaccharide biosynthetic process"/>
    <property type="evidence" value="ECO:0007669"/>
    <property type="project" value="TreeGrafter"/>
</dbReference>
<dbReference type="Gene3D" id="3.90.1150.10">
    <property type="entry name" value="Aspartate Aminotransferase, domain 1"/>
    <property type="match status" value="1"/>
</dbReference>
<evidence type="ECO:0000313" key="2">
    <source>
        <dbReference type="EMBL" id="GIF94619.1"/>
    </source>
</evidence>
<dbReference type="AlphaFoldDB" id="A0A8J3K5Y6"/>
<evidence type="ECO:0000256" key="1">
    <source>
        <dbReference type="ARBA" id="ARBA00001933"/>
    </source>
</evidence>
<sequence>MHSIEGGMIATSDVALAAKLRMLRNQGMSSRYQYELVGLNARMTDVAAAVGRAQLRRLARYTAARQANATWLGANVRGLVTASAAPGAEHVFHPYVVRDRGRDHLAARLRSTQIDTGVHYPVPLHRSPADLTKDLLPHSEAVAREVLSLPVHPGLRPRDLSRIATVVNEASPPTWSAWPKESPPSLSRTR</sequence>
<gene>
    <name evidence="2" type="ORF">Cch02nite_80630</name>
</gene>